<dbReference type="AlphaFoldDB" id="A0AAV7SEW8"/>
<sequence>MKNSAVPRVRLSRTCLPEQGLEQGFGNRANANSVVPCIAAPNSWFSSRLPGVAFGACIFQGAQYPPGPHHLGEPRTSRQSSLYSKGLRWRWGSDVY</sequence>
<keyword evidence="2" id="KW-1185">Reference proteome</keyword>
<dbReference type="EMBL" id="JANPWB010000008">
    <property type="protein sequence ID" value="KAJ1163074.1"/>
    <property type="molecule type" value="Genomic_DNA"/>
</dbReference>
<reference evidence="1" key="1">
    <citation type="journal article" date="2022" name="bioRxiv">
        <title>Sequencing and chromosome-scale assembly of the giantPleurodeles waltlgenome.</title>
        <authorList>
            <person name="Brown T."/>
            <person name="Elewa A."/>
            <person name="Iarovenko S."/>
            <person name="Subramanian E."/>
            <person name="Araus A.J."/>
            <person name="Petzold A."/>
            <person name="Susuki M."/>
            <person name="Suzuki K.-i.T."/>
            <person name="Hayashi T."/>
            <person name="Toyoda A."/>
            <person name="Oliveira C."/>
            <person name="Osipova E."/>
            <person name="Leigh N.D."/>
            <person name="Simon A."/>
            <person name="Yun M.H."/>
        </authorList>
    </citation>
    <scope>NUCLEOTIDE SEQUENCE</scope>
    <source>
        <strain evidence="1">20211129_DDA</strain>
        <tissue evidence="1">Liver</tissue>
    </source>
</reference>
<name>A0AAV7SEW8_PLEWA</name>
<comment type="caution">
    <text evidence="1">The sequence shown here is derived from an EMBL/GenBank/DDBJ whole genome shotgun (WGS) entry which is preliminary data.</text>
</comment>
<proteinExistence type="predicted"/>
<protein>
    <submittedName>
        <fullName evidence="1">Uncharacterized protein</fullName>
    </submittedName>
</protein>
<organism evidence="1 2">
    <name type="scientific">Pleurodeles waltl</name>
    <name type="common">Iberian ribbed newt</name>
    <dbReference type="NCBI Taxonomy" id="8319"/>
    <lineage>
        <taxon>Eukaryota</taxon>
        <taxon>Metazoa</taxon>
        <taxon>Chordata</taxon>
        <taxon>Craniata</taxon>
        <taxon>Vertebrata</taxon>
        <taxon>Euteleostomi</taxon>
        <taxon>Amphibia</taxon>
        <taxon>Batrachia</taxon>
        <taxon>Caudata</taxon>
        <taxon>Salamandroidea</taxon>
        <taxon>Salamandridae</taxon>
        <taxon>Pleurodelinae</taxon>
        <taxon>Pleurodeles</taxon>
    </lineage>
</organism>
<evidence type="ECO:0000313" key="2">
    <source>
        <dbReference type="Proteomes" id="UP001066276"/>
    </source>
</evidence>
<accession>A0AAV7SEW8</accession>
<gene>
    <name evidence="1" type="ORF">NDU88_003537</name>
</gene>
<dbReference type="Proteomes" id="UP001066276">
    <property type="component" value="Chromosome 4_2"/>
</dbReference>
<evidence type="ECO:0000313" key="1">
    <source>
        <dbReference type="EMBL" id="KAJ1163074.1"/>
    </source>
</evidence>